<organism evidence="4 5">
    <name type="scientific">Loxodonta africana</name>
    <name type="common">African elephant</name>
    <dbReference type="NCBI Taxonomy" id="9785"/>
    <lineage>
        <taxon>Eukaryota</taxon>
        <taxon>Metazoa</taxon>
        <taxon>Chordata</taxon>
        <taxon>Craniata</taxon>
        <taxon>Vertebrata</taxon>
        <taxon>Euteleostomi</taxon>
        <taxon>Mammalia</taxon>
        <taxon>Eutheria</taxon>
        <taxon>Afrotheria</taxon>
        <taxon>Proboscidea</taxon>
        <taxon>Elephantidae</taxon>
        <taxon>Loxodonta</taxon>
    </lineage>
</organism>
<keyword evidence="3" id="KW-0732">Signal</keyword>
<accession>G3U9B5</accession>
<keyword evidence="2" id="KW-1133">Transmembrane helix</keyword>
<dbReference type="STRING" id="9785.ENSLAFP00000024423"/>
<proteinExistence type="predicted"/>
<reference evidence="4" key="2">
    <citation type="submission" date="2025-08" db="UniProtKB">
        <authorList>
            <consortium name="Ensembl"/>
        </authorList>
    </citation>
    <scope>IDENTIFICATION</scope>
    <source>
        <strain evidence="4">Isolate ISIS603380</strain>
    </source>
</reference>
<evidence type="ECO:0000256" key="2">
    <source>
        <dbReference type="SAM" id="Phobius"/>
    </source>
</evidence>
<evidence type="ECO:0000313" key="5">
    <source>
        <dbReference type="Proteomes" id="UP000007646"/>
    </source>
</evidence>
<dbReference type="PANTHER" id="PTHR20878">
    <property type="entry name" value="LEUCINE-RICH REPEAT CONTAINING PROTEIN 25"/>
    <property type="match status" value="1"/>
</dbReference>
<feature type="chain" id="PRO_5003456029" description="Leucine rich repeat containing 25" evidence="3">
    <location>
        <begin position="20"/>
        <end position="294"/>
    </location>
</feature>
<name>G3U9B5_LOXAF</name>
<evidence type="ECO:0008006" key="6">
    <source>
        <dbReference type="Google" id="ProtNLM"/>
    </source>
</evidence>
<dbReference type="Ensembl" id="ENSLAFT00000036784.1">
    <property type="protein sequence ID" value="ENSLAFP00000024423.1"/>
    <property type="gene ID" value="ENSLAFG00000025978.1"/>
</dbReference>
<dbReference type="InterPro" id="IPR039243">
    <property type="entry name" value="LRRC25"/>
</dbReference>
<dbReference type="Proteomes" id="UP000007646">
    <property type="component" value="Unassembled WGS sequence"/>
</dbReference>
<dbReference type="PANTHER" id="PTHR20878:SF0">
    <property type="entry name" value="LEUCINE-RICH REPEAT-CONTAINING PROTEIN 25"/>
    <property type="match status" value="1"/>
</dbReference>
<dbReference type="eggNOG" id="ENOG502S9V5">
    <property type="taxonomic scope" value="Eukaryota"/>
</dbReference>
<feature type="transmembrane region" description="Helical" evidence="2">
    <location>
        <begin position="167"/>
        <end position="189"/>
    </location>
</feature>
<sequence length="294" mass="31856">MGGALVWVLLPLVLQDAGTQEYSCPVFSGNVDWTKEFLDTCLNFSNKGLSLPQNQSLWLSRVSVLDLCANTLHKVRIPLDYFAGLGSSAFLIGSGNVLDRVDGTLAARCDLNLKADCGCRLEVWHRSGVTTALNQLPMQCLDVSMGAWRKLSAFLEASCASSLTPTIGGLAAGGCLLLGLAVAGSVLAWRIRRHQMASSRGLRKANAAKDNPRPSLGWQPRYSSQGRNPQPPVVTLSSPHSSDYENMFVGQQDAGPGFQEHHLAEHGEDDFYMNYEGISRNSQPVYCNLASLGR</sequence>
<dbReference type="FunCoup" id="G3U9B5">
    <property type="interactions" value="16"/>
</dbReference>
<keyword evidence="2" id="KW-0812">Transmembrane</keyword>
<reference evidence="4" key="3">
    <citation type="submission" date="2025-09" db="UniProtKB">
        <authorList>
            <consortium name="Ensembl"/>
        </authorList>
    </citation>
    <scope>IDENTIFICATION</scope>
    <source>
        <strain evidence="4">Isolate ISIS603380</strain>
    </source>
</reference>
<feature type="region of interest" description="Disordered" evidence="1">
    <location>
        <begin position="200"/>
        <end position="239"/>
    </location>
</feature>
<dbReference type="AlphaFoldDB" id="G3U9B5"/>
<dbReference type="OMA" id="WHNVSAF"/>
<keyword evidence="5" id="KW-1185">Reference proteome</keyword>
<evidence type="ECO:0000256" key="1">
    <source>
        <dbReference type="SAM" id="MobiDB-lite"/>
    </source>
</evidence>
<protein>
    <recommendedName>
        <fullName evidence="6">Leucine rich repeat containing 25</fullName>
    </recommendedName>
</protein>
<dbReference type="InParanoid" id="G3U9B5"/>
<feature type="signal peptide" evidence="3">
    <location>
        <begin position="1"/>
        <end position="19"/>
    </location>
</feature>
<reference evidence="4 5" key="1">
    <citation type="submission" date="2009-06" db="EMBL/GenBank/DDBJ databases">
        <title>The Genome Sequence of Loxodonta africana (African elephant).</title>
        <authorList>
            <person name="Di Palma F."/>
            <person name="Heiman D."/>
            <person name="Young S."/>
            <person name="Johnson J."/>
            <person name="Lander E.S."/>
            <person name="Lindblad-Toh K."/>
        </authorList>
    </citation>
    <scope>NUCLEOTIDE SEQUENCE [LARGE SCALE GENOMIC DNA]</scope>
    <source>
        <strain evidence="4 5">Isolate ISIS603380</strain>
    </source>
</reference>
<dbReference type="CDD" id="cd12087">
    <property type="entry name" value="TM_EGFR-like"/>
    <property type="match status" value="1"/>
</dbReference>
<evidence type="ECO:0000313" key="4">
    <source>
        <dbReference type="Ensembl" id="ENSLAFP00000024423.1"/>
    </source>
</evidence>
<keyword evidence="2" id="KW-0472">Membrane</keyword>
<evidence type="ECO:0000256" key="3">
    <source>
        <dbReference type="SAM" id="SignalP"/>
    </source>
</evidence>
<dbReference type="GeneTree" id="ENSGT00390000004001"/>